<feature type="compositionally biased region" description="Polar residues" evidence="1">
    <location>
        <begin position="1"/>
        <end position="11"/>
    </location>
</feature>
<evidence type="ECO:0000256" key="1">
    <source>
        <dbReference type="SAM" id="MobiDB-lite"/>
    </source>
</evidence>
<dbReference type="InterPro" id="IPR005515">
    <property type="entry name" value="VOMI"/>
</dbReference>
<protein>
    <submittedName>
        <fullName evidence="2">VMO1 protein</fullName>
    </submittedName>
</protein>
<comment type="caution">
    <text evidence="2">The sequence shown here is derived from an EMBL/GenBank/DDBJ whole genome shotgun (WGS) entry which is preliminary data.</text>
</comment>
<dbReference type="EMBL" id="VYXB01008556">
    <property type="protein sequence ID" value="NWS20549.1"/>
    <property type="molecule type" value="Genomic_DNA"/>
</dbReference>
<sequence length="55" mass="6006">GSTISEWSNPRGSWGGWSQPCPTSWGVCGLRTRVDHSQEDIDDTGLNDVQLICCP</sequence>
<proteinExistence type="predicted"/>
<feature type="non-terminal residue" evidence="2">
    <location>
        <position position="55"/>
    </location>
</feature>
<dbReference type="AlphaFoldDB" id="A0A7K5DL21"/>
<dbReference type="Gene3D" id="2.100.10.20">
    <property type="entry name" value="Vitelline membrane outer layer protein I (VOMI)"/>
    <property type="match status" value="1"/>
</dbReference>
<accession>A0A7K5DL21</accession>
<feature type="non-terminal residue" evidence="2">
    <location>
        <position position="1"/>
    </location>
</feature>
<dbReference type="SUPFAM" id="SSF51092">
    <property type="entry name" value="Vitelline membrane outer protein-I (VMO-I)"/>
    <property type="match status" value="1"/>
</dbReference>
<dbReference type="GO" id="GO:0005615">
    <property type="term" value="C:extracellular space"/>
    <property type="evidence" value="ECO:0007669"/>
    <property type="project" value="TreeGrafter"/>
</dbReference>
<feature type="region of interest" description="Disordered" evidence="1">
    <location>
        <begin position="1"/>
        <end position="20"/>
    </location>
</feature>
<reference evidence="2 3" key="1">
    <citation type="submission" date="2019-09" db="EMBL/GenBank/DDBJ databases">
        <title>Bird 10,000 Genomes (B10K) Project - Family phase.</title>
        <authorList>
            <person name="Zhang G."/>
        </authorList>
    </citation>
    <scope>NUCLEOTIDE SEQUENCE [LARGE SCALE GENOMIC DNA]</scope>
    <source>
        <strain evidence="2">B10K-DU-001-72</strain>
        <tissue evidence="2">Muscle</tissue>
    </source>
</reference>
<dbReference type="Pfam" id="PF03762">
    <property type="entry name" value="VOMI"/>
    <property type="match status" value="1"/>
</dbReference>
<dbReference type="InterPro" id="IPR036706">
    <property type="entry name" value="VOMI_sf"/>
</dbReference>
<organism evidence="2 3">
    <name type="scientific">Pachyramphus minor</name>
    <dbReference type="NCBI Taxonomy" id="369605"/>
    <lineage>
        <taxon>Eukaryota</taxon>
        <taxon>Metazoa</taxon>
        <taxon>Chordata</taxon>
        <taxon>Craniata</taxon>
        <taxon>Vertebrata</taxon>
        <taxon>Euteleostomi</taxon>
        <taxon>Archelosauria</taxon>
        <taxon>Archosauria</taxon>
        <taxon>Dinosauria</taxon>
        <taxon>Saurischia</taxon>
        <taxon>Theropoda</taxon>
        <taxon>Coelurosauria</taxon>
        <taxon>Aves</taxon>
        <taxon>Neognathae</taxon>
        <taxon>Neoaves</taxon>
        <taxon>Telluraves</taxon>
        <taxon>Australaves</taxon>
        <taxon>Passeriformes</taxon>
        <taxon>Tyrannidae</taxon>
        <taxon>Pachyramphus</taxon>
    </lineage>
</organism>
<dbReference type="PANTHER" id="PTHR18841:SF0">
    <property type="entry name" value="VITELLINE MEMBRANE OUTER LAYER 1 HOMOLOG A-RELATED"/>
    <property type="match status" value="1"/>
</dbReference>
<dbReference type="PANTHER" id="PTHR18841">
    <property type="entry name" value="VITELLINE MEMBRANE OUTER LAYER PROTEIN I-RELATED"/>
    <property type="match status" value="1"/>
</dbReference>
<evidence type="ECO:0000313" key="2">
    <source>
        <dbReference type="EMBL" id="NWS20549.1"/>
    </source>
</evidence>
<evidence type="ECO:0000313" key="3">
    <source>
        <dbReference type="Proteomes" id="UP000525089"/>
    </source>
</evidence>
<dbReference type="Proteomes" id="UP000525089">
    <property type="component" value="Unassembled WGS sequence"/>
</dbReference>
<name>A0A7K5DL21_9TYRA</name>
<gene>
    <name evidence="2" type="primary">Vmo1_1</name>
    <name evidence="2" type="ORF">PACMIN_R15113</name>
</gene>
<keyword evidence="3" id="KW-1185">Reference proteome</keyword>